<evidence type="ECO:0000256" key="5">
    <source>
        <dbReference type="SAM" id="SignalP"/>
    </source>
</evidence>
<dbReference type="RefSeq" id="WP_142988234.1">
    <property type="nucleotide sequence ID" value="NZ_FZOU01000001.1"/>
</dbReference>
<dbReference type="InterPro" id="IPR036909">
    <property type="entry name" value="Cyt_c-like_dom_sf"/>
</dbReference>
<keyword evidence="2 4" id="KW-0479">Metal-binding</keyword>
<feature type="signal peptide" evidence="5">
    <location>
        <begin position="1"/>
        <end position="16"/>
    </location>
</feature>
<dbReference type="InterPro" id="IPR051395">
    <property type="entry name" value="Cytochrome_c_Peroxidase/MauG"/>
</dbReference>
<keyword evidence="1 4" id="KW-0349">Heme</keyword>
<evidence type="ECO:0000256" key="3">
    <source>
        <dbReference type="ARBA" id="ARBA00023004"/>
    </source>
</evidence>
<reference evidence="7 8" key="1">
    <citation type="submission" date="2017-06" db="EMBL/GenBank/DDBJ databases">
        <authorList>
            <person name="Kim H.J."/>
            <person name="Triplett B.A."/>
        </authorList>
    </citation>
    <scope>NUCLEOTIDE SEQUENCE [LARGE SCALE GENOMIC DNA]</scope>
    <source>
        <strain evidence="7 8">DSM 18704</strain>
    </source>
</reference>
<name>A0A239EZZ3_9BACT</name>
<evidence type="ECO:0000259" key="6">
    <source>
        <dbReference type="PROSITE" id="PS51007"/>
    </source>
</evidence>
<proteinExistence type="predicted"/>
<dbReference type="SUPFAM" id="SSF46626">
    <property type="entry name" value="Cytochrome c"/>
    <property type="match status" value="2"/>
</dbReference>
<dbReference type="PANTHER" id="PTHR30600">
    <property type="entry name" value="CYTOCHROME C PEROXIDASE-RELATED"/>
    <property type="match status" value="1"/>
</dbReference>
<organism evidence="7 8">
    <name type="scientific">Granulicella rosea</name>
    <dbReference type="NCBI Taxonomy" id="474952"/>
    <lineage>
        <taxon>Bacteria</taxon>
        <taxon>Pseudomonadati</taxon>
        <taxon>Acidobacteriota</taxon>
        <taxon>Terriglobia</taxon>
        <taxon>Terriglobales</taxon>
        <taxon>Acidobacteriaceae</taxon>
        <taxon>Granulicella</taxon>
    </lineage>
</organism>
<feature type="chain" id="PRO_5012489519" description="Cytochrome c domain-containing protein" evidence="5">
    <location>
        <begin position="17"/>
        <end position="674"/>
    </location>
</feature>
<dbReference type="InterPro" id="IPR009056">
    <property type="entry name" value="Cyt_c-like_dom"/>
</dbReference>
<feature type="domain" description="Cytochrome c" evidence="6">
    <location>
        <begin position="402"/>
        <end position="674"/>
    </location>
</feature>
<dbReference type="GO" id="GO:0009055">
    <property type="term" value="F:electron transfer activity"/>
    <property type="evidence" value="ECO:0007669"/>
    <property type="project" value="InterPro"/>
</dbReference>
<evidence type="ECO:0000256" key="4">
    <source>
        <dbReference type="PROSITE-ProRule" id="PRU00433"/>
    </source>
</evidence>
<dbReference type="AlphaFoldDB" id="A0A239EZZ3"/>
<sequence>MARRLCWLLLSLPILAVCLPARRVSARGDARSAYADGYAGLTPLQRQGRDTWYVWTGGDTDEQGNVVGDQILWRSLAVRTHGTVDLLQAIDSRYRGERFRRFGVIDDPDCTRADTPDAYGLWLDVCARDEGVGQTGEPAGIVGLRRFRNPKFDANSWDLARYQADPAKVEPPYLIGVACGFCHVGFNPLHPPADPERPEWRNLHPGIGNQYFREQRFNTAKYPETRELKPGDFRWQVANAEPPGTSDTSQVATDHIDNASTINSIADLNHRPMHTVVTADGVSRQVFHVLKDGADSVGSACLDDPAERRGVNDTACAAMRGYLNIGVCAGVWTTLLDPVYGMSRGQTPFHIQNARRQSKPCDESWTETVARLEGLEAFLRTLAPLRLKDADGGEQYLSKDEALLKRGKTVYAESCARCHSSKRPPTGAAGDETQWFREAVLRDDFLDGNYLSDDERYPATEIGTNAQRALATNAERGQIWEEFSSESYKNSPPLRIAGLADPLHPLLHLPPVRATGGCGYYRTPSLVNIWATAPFLHNNAVGLFNGDPSVAGRLAAYESGMEQLLWPKRRPGRRSIPRTTERSRLIFEEGGSLCVARNTPIDLIANVHVKPGQHSGRSGPMDRLLCGIMGSGALNTLILFKDNVPDFVEDRGHPFGTALSDADKRALIEYMKNF</sequence>
<evidence type="ECO:0000313" key="7">
    <source>
        <dbReference type="EMBL" id="SNS49404.1"/>
    </source>
</evidence>
<evidence type="ECO:0000256" key="1">
    <source>
        <dbReference type="ARBA" id="ARBA00022617"/>
    </source>
</evidence>
<evidence type="ECO:0000256" key="2">
    <source>
        <dbReference type="ARBA" id="ARBA00022723"/>
    </source>
</evidence>
<evidence type="ECO:0000313" key="8">
    <source>
        <dbReference type="Proteomes" id="UP000198356"/>
    </source>
</evidence>
<dbReference type="OrthoDB" id="9805202at2"/>
<dbReference type="PROSITE" id="PS51007">
    <property type="entry name" value="CYTC"/>
    <property type="match status" value="1"/>
</dbReference>
<dbReference type="Proteomes" id="UP000198356">
    <property type="component" value="Unassembled WGS sequence"/>
</dbReference>
<gene>
    <name evidence="7" type="ORF">SAMN05421770_1011212</name>
</gene>
<dbReference type="EMBL" id="FZOU01000001">
    <property type="protein sequence ID" value="SNS49404.1"/>
    <property type="molecule type" value="Genomic_DNA"/>
</dbReference>
<dbReference type="GO" id="GO:0004130">
    <property type="term" value="F:cytochrome-c peroxidase activity"/>
    <property type="evidence" value="ECO:0007669"/>
    <property type="project" value="TreeGrafter"/>
</dbReference>
<keyword evidence="8" id="KW-1185">Reference proteome</keyword>
<dbReference type="GO" id="GO:0046872">
    <property type="term" value="F:metal ion binding"/>
    <property type="evidence" value="ECO:0007669"/>
    <property type="project" value="UniProtKB-KW"/>
</dbReference>
<keyword evidence="5" id="KW-0732">Signal</keyword>
<accession>A0A239EZZ3</accession>
<protein>
    <recommendedName>
        <fullName evidence="6">Cytochrome c domain-containing protein</fullName>
    </recommendedName>
</protein>
<dbReference type="PANTHER" id="PTHR30600:SF9">
    <property type="entry name" value="BLR7738 PROTEIN"/>
    <property type="match status" value="1"/>
</dbReference>
<dbReference type="Gene3D" id="1.10.760.10">
    <property type="entry name" value="Cytochrome c-like domain"/>
    <property type="match status" value="1"/>
</dbReference>
<dbReference type="GO" id="GO:0020037">
    <property type="term" value="F:heme binding"/>
    <property type="evidence" value="ECO:0007669"/>
    <property type="project" value="InterPro"/>
</dbReference>
<keyword evidence="3 4" id="KW-0408">Iron</keyword>